<feature type="transmembrane region" description="Helical" evidence="2">
    <location>
        <begin position="436"/>
        <end position="457"/>
    </location>
</feature>
<dbReference type="Pfam" id="PF07705">
    <property type="entry name" value="CARDB"/>
    <property type="match status" value="1"/>
</dbReference>
<name>A0A1J5TIN1_9ARCH</name>
<dbReference type="Proteomes" id="UP000183080">
    <property type="component" value="Unassembled WGS sequence"/>
</dbReference>
<keyword evidence="2" id="KW-0812">Transmembrane</keyword>
<evidence type="ECO:0000256" key="1">
    <source>
        <dbReference type="SAM" id="MobiDB-lite"/>
    </source>
</evidence>
<dbReference type="InterPro" id="IPR011635">
    <property type="entry name" value="CARDB"/>
</dbReference>
<feature type="region of interest" description="Disordered" evidence="1">
    <location>
        <begin position="137"/>
        <end position="167"/>
    </location>
</feature>
<evidence type="ECO:0000259" key="3">
    <source>
        <dbReference type="Pfam" id="PF07705"/>
    </source>
</evidence>
<accession>A0A1J5TIN1</accession>
<proteinExistence type="predicted"/>
<dbReference type="STRING" id="1888995.BD935_04440"/>
<feature type="compositionally biased region" description="Low complexity" evidence="1">
    <location>
        <begin position="140"/>
        <end position="149"/>
    </location>
</feature>
<dbReference type="AlphaFoldDB" id="A0A1J5TIN1"/>
<evidence type="ECO:0000313" key="4">
    <source>
        <dbReference type="EMBL" id="OIR20849.1"/>
    </source>
</evidence>
<dbReference type="EMBL" id="MIZA01000007">
    <property type="protein sequence ID" value="OIR20849.1"/>
    <property type="molecule type" value="Genomic_DNA"/>
</dbReference>
<dbReference type="Gene3D" id="2.60.40.10">
    <property type="entry name" value="Immunoglobulins"/>
    <property type="match status" value="1"/>
</dbReference>
<protein>
    <recommendedName>
        <fullName evidence="3">CARDB domain-containing protein</fullName>
    </recommendedName>
</protein>
<evidence type="ECO:0000256" key="2">
    <source>
        <dbReference type="SAM" id="Phobius"/>
    </source>
</evidence>
<keyword evidence="2" id="KW-1133">Transmembrane helix</keyword>
<evidence type="ECO:0000313" key="5">
    <source>
        <dbReference type="Proteomes" id="UP000183080"/>
    </source>
</evidence>
<gene>
    <name evidence="4" type="ORF">BD935_04440</name>
</gene>
<reference evidence="4 5" key="1">
    <citation type="submission" date="2016-08" db="EMBL/GenBank/DDBJ databases">
        <title>New Insights into Marine Group III Euryarchaeota, from dark to light.</title>
        <authorList>
            <person name="Haro-Moreno J.M."/>
            <person name="Rodriguez-Valera F."/>
            <person name="Lopez-Garcia P."/>
            <person name="Moreira D."/>
            <person name="Martin-Cuadrado A.B."/>
        </authorList>
    </citation>
    <scope>NUCLEOTIDE SEQUENCE [LARGE SCALE GENOMIC DNA]</scope>
    <source>
        <strain evidence="4">CG-Epi1</strain>
    </source>
</reference>
<keyword evidence="2" id="KW-0472">Membrane</keyword>
<dbReference type="InterPro" id="IPR013783">
    <property type="entry name" value="Ig-like_fold"/>
</dbReference>
<feature type="domain" description="CARDB" evidence="3">
    <location>
        <begin position="302"/>
        <end position="421"/>
    </location>
</feature>
<comment type="caution">
    <text evidence="4">The sequence shown here is derived from an EMBL/GenBank/DDBJ whole genome shotgun (WGS) entry which is preliminary data.</text>
</comment>
<organism evidence="4 5">
    <name type="scientific">Marine Group III euryarchaeote CG-Epi1</name>
    <dbReference type="NCBI Taxonomy" id="1888995"/>
    <lineage>
        <taxon>Archaea</taxon>
        <taxon>Methanobacteriati</taxon>
        <taxon>Thermoplasmatota</taxon>
        <taxon>Thermoplasmata</taxon>
        <taxon>Candidatus Thermoprofundales</taxon>
    </lineage>
</organism>
<sequence>MSKMDMRSAIVAFSVVAMLVVSFGVSNVDAAASPVSLTSDISSADIMEGDFVIATLTVTSSDNTYRKMEVKLTANFPGGTSWTTLFLDADGNPISGDLVSLGKQDSTTVQLAIFCDGVCSAGDTNTVQVYGQTDPRWYNSGTDSGTTSGCDDDNSCTDTTPASSSSNVTNTISISLTARTGGSHTLACDSASDSGNNEMFHGTTYQWGYDLTNTGWNDDTYTFTTSVNDGSVDDWTISAGLSNKALTGQSDTSNTAVHSAEASMSIKPSDLARPGVYKIGLQATGTNSGNVEGCEFDVVIKQPDLEVKDTDISFSHSSAWINSRGDSQRVTIYATIRNNGGTVDSEGIQVKDVDVIFLVDGSQLGSVQTISSLGYGEEVTLQAFWNPGRAHDSDEVGIPIKVSVDPSVDIQESDADNNIATEHFKVVKTKASNPSFYMSFLSLVGAVGAAVIMSAYYRNKDSEE</sequence>